<comment type="caution">
    <text evidence="1">The sequence shown here is derived from an EMBL/GenBank/DDBJ whole genome shotgun (WGS) entry which is preliminary data.</text>
</comment>
<keyword evidence="2" id="KW-1185">Reference proteome</keyword>
<protein>
    <submittedName>
        <fullName evidence="1">Uncharacterized protein</fullName>
    </submittedName>
</protein>
<accession>A0ABQ1QWC0</accession>
<sequence length="226" mass="25977">MSKKETLAIQNQWLSSLQSGQSQKFVFNESSGLFMADTFLIGALSITEYWEEINQQEKIIRYDTIASYQLYPGQLFVHGEYNTDNGKRFSSVIGWVKRGDWIKAFEAVAPNGDSPEDGKTEINLLRASWELYSNQHRPDLIAKNVFAPSGRYFYRGKVYEGIEIADAYSYMKNEDYSIDLTPQKVIPVNSEQTYEIGIFKTGGQGLYFLMWGKAEGEWKLLLDFNF</sequence>
<evidence type="ECO:0000313" key="1">
    <source>
        <dbReference type="EMBL" id="GGD45481.1"/>
    </source>
</evidence>
<gene>
    <name evidence="1" type="ORF">GCM10011361_10540</name>
</gene>
<reference evidence="2" key="1">
    <citation type="journal article" date="2019" name="Int. J. Syst. Evol. Microbiol.">
        <title>The Global Catalogue of Microorganisms (GCM) 10K type strain sequencing project: providing services to taxonomists for standard genome sequencing and annotation.</title>
        <authorList>
            <consortium name="The Broad Institute Genomics Platform"/>
            <consortium name="The Broad Institute Genome Sequencing Center for Infectious Disease"/>
            <person name="Wu L."/>
            <person name="Ma J."/>
        </authorList>
    </citation>
    <scope>NUCLEOTIDE SEQUENCE [LARGE SCALE GENOMIC DNA]</scope>
    <source>
        <strain evidence="2">CGMCC 1.12606</strain>
    </source>
</reference>
<proteinExistence type="predicted"/>
<evidence type="ECO:0000313" key="2">
    <source>
        <dbReference type="Proteomes" id="UP000625780"/>
    </source>
</evidence>
<name>A0ABQ1QWC0_9FLAO</name>
<dbReference type="Proteomes" id="UP000625780">
    <property type="component" value="Unassembled WGS sequence"/>
</dbReference>
<dbReference type="EMBL" id="BMFH01000001">
    <property type="protein sequence ID" value="GGD45481.1"/>
    <property type="molecule type" value="Genomic_DNA"/>
</dbReference>
<organism evidence="1 2">
    <name type="scientific">Muriicola marianensis</name>
    <dbReference type="NCBI Taxonomy" id="1324801"/>
    <lineage>
        <taxon>Bacteria</taxon>
        <taxon>Pseudomonadati</taxon>
        <taxon>Bacteroidota</taxon>
        <taxon>Flavobacteriia</taxon>
        <taxon>Flavobacteriales</taxon>
        <taxon>Flavobacteriaceae</taxon>
        <taxon>Muriicola</taxon>
    </lineage>
</organism>
<dbReference type="RefSeq" id="WP_188369636.1">
    <property type="nucleotide sequence ID" value="NZ_BMFH01000001.1"/>
</dbReference>